<dbReference type="Proteomes" id="UP000430692">
    <property type="component" value="Unassembled WGS sequence"/>
</dbReference>
<protein>
    <submittedName>
        <fullName evidence="1">PqqD family peptide modification chaperone</fullName>
    </submittedName>
</protein>
<comment type="caution">
    <text evidence="1">The sequence shown here is derived from an EMBL/GenBank/DDBJ whole genome shotgun (WGS) entry which is preliminary data.</text>
</comment>
<dbReference type="RefSeq" id="WP_160802633.1">
    <property type="nucleotide sequence ID" value="NZ_WUUL01000013.1"/>
</dbReference>
<accession>A0A6I4VZA4</accession>
<dbReference type="InterPro" id="IPR008792">
    <property type="entry name" value="PQQD"/>
</dbReference>
<sequence>MRLCLPDYVQLTEIKGKLVLLDCQKNLFYGVSKSGAEFLQQIKHHGDMDKATKTISSLYNISNDQVRNDMYVFLDYLIQKGLIVKI</sequence>
<keyword evidence="2" id="KW-1185">Reference proteome</keyword>
<proteinExistence type="predicted"/>
<dbReference type="AlphaFoldDB" id="A0A6I4VZA4"/>
<dbReference type="EMBL" id="WUUL01000013">
    <property type="protein sequence ID" value="MXQ55280.1"/>
    <property type="molecule type" value="Genomic_DNA"/>
</dbReference>
<dbReference type="Pfam" id="PF05402">
    <property type="entry name" value="PqqD"/>
    <property type="match status" value="1"/>
</dbReference>
<organism evidence="1 2">
    <name type="scientific">Shimazuella alba</name>
    <dbReference type="NCBI Taxonomy" id="2690964"/>
    <lineage>
        <taxon>Bacteria</taxon>
        <taxon>Bacillati</taxon>
        <taxon>Bacillota</taxon>
        <taxon>Bacilli</taxon>
        <taxon>Bacillales</taxon>
        <taxon>Thermoactinomycetaceae</taxon>
        <taxon>Shimazuella</taxon>
    </lineage>
</organism>
<name>A0A6I4VZA4_9BACL</name>
<reference evidence="1 2" key="1">
    <citation type="submission" date="2019-12" db="EMBL/GenBank/DDBJ databases">
        <title>Whole-genome analyses of novel actinobacteria.</title>
        <authorList>
            <person name="Sahin N."/>
            <person name="Saygin H."/>
        </authorList>
    </citation>
    <scope>NUCLEOTIDE SEQUENCE [LARGE SCALE GENOMIC DNA]</scope>
    <source>
        <strain evidence="1 2">KC615</strain>
    </source>
</reference>
<dbReference type="Gene3D" id="1.10.10.1150">
    <property type="entry name" value="Coenzyme PQQ synthesis protein D (PqqD)"/>
    <property type="match status" value="1"/>
</dbReference>
<evidence type="ECO:0000313" key="1">
    <source>
        <dbReference type="EMBL" id="MXQ55280.1"/>
    </source>
</evidence>
<dbReference type="InterPro" id="IPR041881">
    <property type="entry name" value="PqqD_sf"/>
</dbReference>
<evidence type="ECO:0000313" key="2">
    <source>
        <dbReference type="Proteomes" id="UP000430692"/>
    </source>
</evidence>
<gene>
    <name evidence="1" type="ORF">GSM42_16475</name>
</gene>